<dbReference type="GO" id="GO:0140078">
    <property type="term" value="F:class I DNA-(apurinic or apyrimidinic site) endonuclease activity"/>
    <property type="evidence" value="ECO:0007669"/>
    <property type="project" value="UniProtKB-EC"/>
</dbReference>
<evidence type="ECO:0000256" key="1">
    <source>
        <dbReference type="ARBA" id="ARBA00008343"/>
    </source>
</evidence>
<evidence type="ECO:0000256" key="5">
    <source>
        <dbReference type="ARBA" id="ARBA00022801"/>
    </source>
</evidence>
<dbReference type="NCBIfam" id="TIGR01083">
    <property type="entry name" value="nth"/>
    <property type="match status" value="1"/>
</dbReference>
<evidence type="ECO:0000256" key="7">
    <source>
        <dbReference type="ARBA" id="ARBA00023014"/>
    </source>
</evidence>
<evidence type="ECO:0000256" key="8">
    <source>
        <dbReference type="ARBA" id="ARBA00023204"/>
    </source>
</evidence>
<keyword evidence="3" id="KW-0479">Metal-binding</keyword>
<comment type="caution">
    <text evidence="12">The sequence shown here is derived from an EMBL/GenBank/DDBJ whole genome shotgun (WGS) entry which is preliminary data.</text>
</comment>
<accession>A0A1F7I5X4</accession>
<dbReference type="PIRSF" id="PIRSF001435">
    <property type="entry name" value="Nth"/>
    <property type="match status" value="1"/>
</dbReference>
<keyword evidence="6" id="KW-0408">Iron</keyword>
<dbReference type="Gene3D" id="1.10.1670.10">
    <property type="entry name" value="Helix-hairpin-Helix base-excision DNA repair enzymes (C-terminal)"/>
    <property type="match status" value="1"/>
</dbReference>
<evidence type="ECO:0000256" key="6">
    <source>
        <dbReference type="ARBA" id="ARBA00023004"/>
    </source>
</evidence>
<dbReference type="PANTHER" id="PTHR10359">
    <property type="entry name" value="A/G-SPECIFIC ADENINE GLYCOSYLASE/ENDONUCLEASE III"/>
    <property type="match status" value="1"/>
</dbReference>
<dbReference type="GO" id="GO:0051539">
    <property type="term" value="F:4 iron, 4 sulfur cluster binding"/>
    <property type="evidence" value="ECO:0007669"/>
    <property type="project" value="UniProtKB-KW"/>
</dbReference>
<keyword evidence="5 10" id="KW-0378">Hydrolase</keyword>
<dbReference type="GO" id="GO:0006285">
    <property type="term" value="P:base-excision repair, AP site formation"/>
    <property type="evidence" value="ECO:0007669"/>
    <property type="project" value="TreeGrafter"/>
</dbReference>
<reference evidence="12 13" key="1">
    <citation type="journal article" date="2016" name="Nat. Commun.">
        <title>Thousands of microbial genomes shed light on interconnected biogeochemical processes in an aquifer system.</title>
        <authorList>
            <person name="Anantharaman K."/>
            <person name="Brown C.T."/>
            <person name="Hug L.A."/>
            <person name="Sharon I."/>
            <person name="Castelle C.J."/>
            <person name="Probst A.J."/>
            <person name="Thomas B.C."/>
            <person name="Singh A."/>
            <person name="Wilkins M.J."/>
            <person name="Karaoz U."/>
            <person name="Brodie E.L."/>
            <person name="Williams K.H."/>
            <person name="Hubbard S.S."/>
            <person name="Banfield J.F."/>
        </authorList>
    </citation>
    <scope>NUCLEOTIDE SEQUENCE [LARGE SCALE GENOMIC DNA]</scope>
</reference>
<proteinExistence type="inferred from homology"/>
<gene>
    <name evidence="10" type="primary">nth</name>
    <name evidence="12" type="ORF">A3F34_02435</name>
</gene>
<name>A0A1F7I5X4_9BACT</name>
<dbReference type="Gene3D" id="1.10.340.30">
    <property type="entry name" value="Hypothetical protein, domain 2"/>
    <property type="match status" value="1"/>
</dbReference>
<dbReference type="InterPro" id="IPR004036">
    <property type="entry name" value="Endonuclease-III-like_CS2"/>
</dbReference>
<keyword evidence="10" id="KW-0238">DNA-binding</keyword>
<comment type="function">
    <text evidence="10">DNA repair enzyme that has both DNA N-glycosylase activity and AP-lyase activity. The DNA N-glycosylase activity releases various damaged pyrimidines from DNA by cleaving the N-glycosidic bond, leaving an AP (apurinic/apyrimidinic) site. The AP-lyase activity cleaves the phosphodiester bond 3' to the AP site by a beta-elimination, leaving a 3'-terminal unsaturated sugar and a product with a terminal 5'-phosphate.</text>
</comment>
<evidence type="ECO:0000256" key="10">
    <source>
        <dbReference type="HAMAP-Rule" id="MF_00942"/>
    </source>
</evidence>
<dbReference type="Pfam" id="PF00730">
    <property type="entry name" value="HhH-GPD"/>
    <property type="match status" value="1"/>
</dbReference>
<evidence type="ECO:0000259" key="11">
    <source>
        <dbReference type="SMART" id="SM00478"/>
    </source>
</evidence>
<evidence type="ECO:0000256" key="9">
    <source>
        <dbReference type="ARBA" id="ARBA00023295"/>
    </source>
</evidence>
<evidence type="ECO:0000256" key="2">
    <source>
        <dbReference type="ARBA" id="ARBA00022485"/>
    </source>
</evidence>
<dbReference type="SMART" id="SM00478">
    <property type="entry name" value="ENDO3c"/>
    <property type="match status" value="1"/>
</dbReference>
<evidence type="ECO:0000256" key="3">
    <source>
        <dbReference type="ARBA" id="ARBA00022723"/>
    </source>
</evidence>
<sequence>MTRQERADIVNKTLKKLFPKADTVLHWSNPWELTVAVVLSAQCTDKKVNEVTEKLFKKYSKLADYVNAKEEEFQQGIHSTGFYKAKTRHILGAARKIQDDFGGTVPQTMEELTTLPGVARKTGNVILDRAFGKTVGIAVDTHVIRLSRKFGLTDNTDQNKIEQDLMKLIPPKDWMNYTYRTIEYGRKLSPARKVNDTDDPISIALKNLH</sequence>
<dbReference type="GO" id="GO:0046872">
    <property type="term" value="F:metal ion binding"/>
    <property type="evidence" value="ECO:0007669"/>
    <property type="project" value="UniProtKB-KW"/>
</dbReference>
<dbReference type="InterPro" id="IPR003265">
    <property type="entry name" value="HhH-GPD_domain"/>
</dbReference>
<organism evidence="12 13">
    <name type="scientific">Candidatus Roizmanbacteria bacterium RIFCSPHIGHO2_12_FULL_44_10</name>
    <dbReference type="NCBI Taxonomy" id="1802054"/>
    <lineage>
        <taxon>Bacteria</taxon>
        <taxon>Candidatus Roizmaniibacteriota</taxon>
    </lineage>
</organism>
<protein>
    <recommendedName>
        <fullName evidence="10">Endonuclease III</fullName>
        <ecNumber evidence="10">4.2.99.18</ecNumber>
    </recommendedName>
    <alternativeName>
        <fullName evidence="10">DNA-(apurinic or apyrimidinic site) lyase</fullName>
    </alternativeName>
</protein>
<keyword evidence="4 10" id="KW-0227">DNA damage</keyword>
<dbReference type="EMBL" id="MGAE01000047">
    <property type="protein sequence ID" value="OGK38779.1"/>
    <property type="molecule type" value="Genomic_DNA"/>
</dbReference>
<keyword evidence="9 10" id="KW-0326">Glycosidase</keyword>
<comment type="similarity">
    <text evidence="1 10">Belongs to the Nth/MutY family.</text>
</comment>
<keyword evidence="10" id="KW-0456">Lyase</keyword>
<dbReference type="InterPro" id="IPR011257">
    <property type="entry name" value="DNA_glycosylase"/>
</dbReference>
<dbReference type="GO" id="GO:0019104">
    <property type="term" value="F:DNA N-glycosylase activity"/>
    <property type="evidence" value="ECO:0007669"/>
    <property type="project" value="UniProtKB-UniRule"/>
</dbReference>
<dbReference type="FunFam" id="1.10.340.30:FF:000001">
    <property type="entry name" value="Endonuclease III"/>
    <property type="match status" value="1"/>
</dbReference>
<dbReference type="Proteomes" id="UP000179024">
    <property type="component" value="Unassembled WGS sequence"/>
</dbReference>
<evidence type="ECO:0000313" key="12">
    <source>
        <dbReference type="EMBL" id="OGK38779.1"/>
    </source>
</evidence>
<dbReference type="PROSITE" id="PS01155">
    <property type="entry name" value="ENDONUCLEASE_III_2"/>
    <property type="match status" value="1"/>
</dbReference>
<dbReference type="EC" id="4.2.99.18" evidence="10"/>
<comment type="catalytic activity">
    <reaction evidence="10">
        <text>2'-deoxyribonucleotide-(2'-deoxyribose 5'-phosphate)-2'-deoxyribonucleotide-DNA = a 3'-end 2'-deoxyribonucleotide-(2,3-dehydro-2,3-deoxyribose 5'-phosphate)-DNA + a 5'-end 5'-phospho-2'-deoxyribonucleoside-DNA + H(+)</text>
        <dbReference type="Rhea" id="RHEA:66592"/>
        <dbReference type="Rhea" id="RHEA-COMP:13180"/>
        <dbReference type="Rhea" id="RHEA-COMP:16897"/>
        <dbReference type="Rhea" id="RHEA-COMP:17067"/>
        <dbReference type="ChEBI" id="CHEBI:15378"/>
        <dbReference type="ChEBI" id="CHEBI:136412"/>
        <dbReference type="ChEBI" id="CHEBI:157695"/>
        <dbReference type="ChEBI" id="CHEBI:167181"/>
        <dbReference type="EC" id="4.2.99.18"/>
    </reaction>
</comment>
<dbReference type="InterPro" id="IPR005759">
    <property type="entry name" value="Nth"/>
</dbReference>
<dbReference type="HAMAP" id="MF_00942">
    <property type="entry name" value="Nth"/>
    <property type="match status" value="1"/>
</dbReference>
<dbReference type="CDD" id="cd00056">
    <property type="entry name" value="ENDO3c"/>
    <property type="match status" value="1"/>
</dbReference>
<dbReference type="PANTHER" id="PTHR10359:SF18">
    <property type="entry name" value="ENDONUCLEASE III"/>
    <property type="match status" value="1"/>
</dbReference>
<evidence type="ECO:0000256" key="4">
    <source>
        <dbReference type="ARBA" id="ARBA00022763"/>
    </source>
</evidence>
<comment type="caution">
    <text evidence="10">Lacks conserved residue(s) required for the propagation of feature annotation.</text>
</comment>
<dbReference type="InterPro" id="IPR023170">
    <property type="entry name" value="HhH_base_excis_C"/>
</dbReference>
<evidence type="ECO:0000313" key="13">
    <source>
        <dbReference type="Proteomes" id="UP000179024"/>
    </source>
</evidence>
<keyword evidence="7" id="KW-0411">Iron-sulfur</keyword>
<keyword evidence="8 10" id="KW-0234">DNA repair</keyword>
<dbReference type="SUPFAM" id="SSF48150">
    <property type="entry name" value="DNA-glycosylase"/>
    <property type="match status" value="1"/>
</dbReference>
<comment type="cofactor">
    <cofactor evidence="10">
        <name>[4Fe-4S] cluster</name>
        <dbReference type="ChEBI" id="CHEBI:49883"/>
    </cofactor>
    <text evidence="10">Binds 1 [4Fe-4S] cluster.</text>
</comment>
<keyword evidence="2" id="KW-0004">4Fe-4S</keyword>
<feature type="domain" description="HhH-GPD" evidence="11">
    <location>
        <begin position="39"/>
        <end position="187"/>
    </location>
</feature>
<dbReference type="GO" id="GO:0003677">
    <property type="term" value="F:DNA binding"/>
    <property type="evidence" value="ECO:0007669"/>
    <property type="project" value="UniProtKB-UniRule"/>
</dbReference>
<dbReference type="AlphaFoldDB" id="A0A1F7I5X4"/>